<gene>
    <name evidence="1" type="ORF">RADP37_04282</name>
</gene>
<sequence>MGWLSDGTPWSTALVTNLLMLGATARRGKPVRLCDLAAGESKRLTWSSFYPRIPENSVFLGSFKTKRLQEPGLEYETEFLSPEDGAVPFFPSNKDPFRKHDGPSYC</sequence>
<accession>A0A4Y1N014</accession>
<dbReference type="EMBL" id="CP025189">
    <property type="protein sequence ID" value="AWV23531.1"/>
    <property type="molecule type" value="Genomic_DNA"/>
</dbReference>
<proteinExistence type="predicted"/>
<name>A0A4Y1N014_9PROT</name>
<protein>
    <submittedName>
        <fullName evidence="1">Uncharacterized protein</fullName>
    </submittedName>
</protein>
<evidence type="ECO:0000313" key="1">
    <source>
        <dbReference type="EMBL" id="AWV23531.1"/>
    </source>
</evidence>
<reference evidence="1" key="1">
    <citation type="submission" date="2017-12" db="EMBL/GenBank/DDBJ databases">
        <authorList>
            <person name="Martens C."/>
            <person name="Dahlstrom E."/>
            <person name="Barbian K."/>
            <person name="Sykora L."/>
            <person name="Ricklefs S."/>
            <person name="Bruno D."/>
            <person name="Anzick I."/>
            <person name="Myles I."/>
            <person name="Datta S.K."/>
        </authorList>
    </citation>
    <scope>NUCLEOTIDE SEQUENCE</scope>
    <source>
        <strain evidence="1">AD2</strain>
    </source>
</reference>
<dbReference type="AlphaFoldDB" id="A0A4Y1N014"/>
<organism evidence="1">
    <name type="scientific">Roseomonas mucosa</name>
    <dbReference type="NCBI Taxonomy" id="207340"/>
    <lineage>
        <taxon>Bacteria</taxon>
        <taxon>Pseudomonadati</taxon>
        <taxon>Pseudomonadota</taxon>
        <taxon>Alphaproteobacteria</taxon>
        <taxon>Acetobacterales</taxon>
        <taxon>Roseomonadaceae</taxon>
        <taxon>Roseomonas</taxon>
    </lineage>
</organism>